<dbReference type="InterPro" id="IPR012340">
    <property type="entry name" value="NA-bd_OB-fold"/>
</dbReference>
<evidence type="ECO:0000259" key="4">
    <source>
        <dbReference type="PROSITE" id="PS50886"/>
    </source>
</evidence>
<protein>
    <submittedName>
        <fullName evidence="5">tRNA-binding protein</fullName>
    </submittedName>
</protein>
<dbReference type="CDD" id="cd02796">
    <property type="entry name" value="tRNA_bind_bactPheRS"/>
    <property type="match status" value="1"/>
</dbReference>
<organism evidence="5 6">
    <name type="scientific">Pisciglobus halotolerans</name>
    <dbReference type="NCBI Taxonomy" id="745365"/>
    <lineage>
        <taxon>Bacteria</taxon>
        <taxon>Bacillati</taxon>
        <taxon>Bacillota</taxon>
        <taxon>Bacilli</taxon>
        <taxon>Lactobacillales</taxon>
        <taxon>Carnobacteriaceae</taxon>
    </lineage>
</organism>
<dbReference type="Proteomes" id="UP000198668">
    <property type="component" value="Unassembled WGS sequence"/>
</dbReference>
<evidence type="ECO:0000313" key="6">
    <source>
        <dbReference type="Proteomes" id="UP000198668"/>
    </source>
</evidence>
<proteinExistence type="predicted"/>
<name>A0A1I3C9R3_9LACT</name>
<feature type="domain" description="TRNA-binding" evidence="4">
    <location>
        <begin position="91"/>
        <end position="202"/>
    </location>
</feature>
<dbReference type="InterPro" id="IPR033714">
    <property type="entry name" value="tRNA_bind_bactPheRS"/>
</dbReference>
<dbReference type="PROSITE" id="PS50886">
    <property type="entry name" value="TRBD"/>
    <property type="match status" value="1"/>
</dbReference>
<dbReference type="Pfam" id="PF01588">
    <property type="entry name" value="tRNA_bind"/>
    <property type="match status" value="1"/>
</dbReference>
<keyword evidence="2 3" id="KW-0694">RNA-binding</keyword>
<dbReference type="InterPro" id="IPR002547">
    <property type="entry name" value="tRNA-bd_dom"/>
</dbReference>
<dbReference type="FunFam" id="2.40.50.140:FF:000045">
    <property type="entry name" value="Phenylalanine--tRNA ligase beta subunit"/>
    <property type="match status" value="1"/>
</dbReference>
<keyword evidence="1 3" id="KW-0820">tRNA-binding</keyword>
<dbReference type="NCBIfam" id="NF045760">
    <property type="entry name" value="YtpR"/>
    <property type="match status" value="1"/>
</dbReference>
<sequence>MLISSYNREGIGDTLIVMLNNSEQTQLKTERRQNIARVFDETSGETKGYNFFSVSDLFSINEKGPVTLTEQQVAVMNKALEEAGFSDLLTADLSPKFVVGHVKECVPHPDSDHLSITQTEIDGGKVLQIVCGAPNIAQGQKVVVAKVGAIMPSGMVIWDGELRGEPSHGMICSARELNLEQEPAKKGILVLPEATPTGEAFQVDF</sequence>
<evidence type="ECO:0000256" key="2">
    <source>
        <dbReference type="ARBA" id="ARBA00022884"/>
    </source>
</evidence>
<evidence type="ECO:0000256" key="1">
    <source>
        <dbReference type="ARBA" id="ARBA00022555"/>
    </source>
</evidence>
<dbReference type="Gene3D" id="3.30.1940.10">
    <property type="entry name" value="YtpR-like"/>
    <property type="match status" value="1"/>
</dbReference>
<gene>
    <name evidence="5" type="ORF">SAMN04489868_11536</name>
</gene>
<reference evidence="5 6" key="1">
    <citation type="submission" date="2016-10" db="EMBL/GenBank/DDBJ databases">
        <authorList>
            <person name="de Groot N.N."/>
        </authorList>
    </citation>
    <scope>NUCLEOTIDE SEQUENCE [LARGE SCALE GENOMIC DNA]</scope>
    <source>
        <strain evidence="5 6">DSM 27630</strain>
    </source>
</reference>
<dbReference type="InterPro" id="IPR037154">
    <property type="entry name" value="YtpR-like_sf"/>
</dbReference>
<evidence type="ECO:0000256" key="3">
    <source>
        <dbReference type="PROSITE-ProRule" id="PRU00209"/>
    </source>
</evidence>
<dbReference type="Pfam" id="PF14794">
    <property type="entry name" value="DUF4479"/>
    <property type="match status" value="1"/>
</dbReference>
<dbReference type="Gene3D" id="2.40.50.140">
    <property type="entry name" value="Nucleic acid-binding proteins"/>
    <property type="match status" value="1"/>
</dbReference>
<keyword evidence="6" id="KW-1185">Reference proteome</keyword>
<dbReference type="RefSeq" id="WP_047392621.1">
    <property type="nucleotide sequence ID" value="NZ_FOQE01000015.1"/>
</dbReference>
<dbReference type="GO" id="GO:0000049">
    <property type="term" value="F:tRNA binding"/>
    <property type="evidence" value="ECO:0007669"/>
    <property type="project" value="UniProtKB-UniRule"/>
</dbReference>
<evidence type="ECO:0000313" key="5">
    <source>
        <dbReference type="EMBL" id="SFH71217.1"/>
    </source>
</evidence>
<dbReference type="InterPro" id="IPR027855">
    <property type="entry name" value="DUF4479"/>
</dbReference>
<dbReference type="SUPFAM" id="SSF50249">
    <property type="entry name" value="Nucleic acid-binding proteins"/>
    <property type="match status" value="1"/>
</dbReference>
<accession>A0A1I3C9R3</accession>
<dbReference type="AlphaFoldDB" id="A0A1I3C9R3"/>
<dbReference type="EMBL" id="FOQE01000015">
    <property type="protein sequence ID" value="SFH71217.1"/>
    <property type="molecule type" value="Genomic_DNA"/>
</dbReference>